<dbReference type="PANTHER" id="PTHR43547:SF2">
    <property type="entry name" value="HYBRID SIGNAL TRANSDUCTION HISTIDINE KINASE C"/>
    <property type="match status" value="1"/>
</dbReference>
<evidence type="ECO:0000313" key="3">
    <source>
        <dbReference type="EMBL" id="BDB52316.1"/>
    </source>
</evidence>
<dbReference type="InterPro" id="IPR013783">
    <property type="entry name" value="Ig-like_fold"/>
</dbReference>
<accession>A0ABM7V2A7</accession>
<dbReference type="InterPro" id="IPR015943">
    <property type="entry name" value="WD40/YVTN_repeat-like_dom_sf"/>
</dbReference>
<evidence type="ECO:0000313" key="4">
    <source>
        <dbReference type="Proteomes" id="UP001319865"/>
    </source>
</evidence>
<dbReference type="PANTHER" id="PTHR43547">
    <property type="entry name" value="TWO-COMPONENT HISTIDINE KINASE"/>
    <property type="match status" value="1"/>
</dbReference>
<dbReference type="Gene3D" id="2.60.40.10">
    <property type="entry name" value="Immunoglobulins"/>
    <property type="match status" value="1"/>
</dbReference>
<evidence type="ECO:0000256" key="1">
    <source>
        <dbReference type="ARBA" id="ARBA00022553"/>
    </source>
</evidence>
<keyword evidence="2" id="KW-1133">Transmembrane helix</keyword>
<keyword evidence="4" id="KW-1185">Reference proteome</keyword>
<evidence type="ECO:0000256" key="2">
    <source>
        <dbReference type="SAM" id="Phobius"/>
    </source>
</evidence>
<dbReference type="Gene3D" id="3.30.565.10">
    <property type="entry name" value="Histidine kinase-like ATPase, C-terminal domain"/>
    <property type="match status" value="1"/>
</dbReference>
<dbReference type="InterPro" id="IPR036890">
    <property type="entry name" value="HATPase_C_sf"/>
</dbReference>
<dbReference type="Proteomes" id="UP001319865">
    <property type="component" value="Chromosome"/>
</dbReference>
<dbReference type="InterPro" id="IPR011110">
    <property type="entry name" value="Reg_prop"/>
</dbReference>
<dbReference type="SUPFAM" id="SSF50998">
    <property type="entry name" value="Quinoprotein alcohol dehydrogenase-like"/>
    <property type="match status" value="1"/>
</dbReference>
<keyword evidence="2" id="KW-0812">Transmembrane</keyword>
<keyword evidence="1" id="KW-0597">Phosphoprotein</keyword>
<protein>
    <recommendedName>
        <fullName evidence="5">Signal transduction histidine kinase subgroup 3 dimerisation and phosphoacceptor domain-containing protein</fullName>
    </recommendedName>
</protein>
<evidence type="ECO:0008006" key="5">
    <source>
        <dbReference type="Google" id="ProtNLM"/>
    </source>
</evidence>
<sequence>MPIARGASIKKTTQIFTTVNGLPDNSINDIQKDQDGYLWIATNNGLSRFDGKNFVTFSSINCKGFFEDNSVNEIIIDHNKIYLLSNQKGIKILDRLKLTMQNFIQEAVQSMQVEQGRHLVLFGSGKLTLFVDFKPKKTIYLKNFIPKNAIVYNSKIYVLTDHNGIIQLDANSLIKEAVIPADFIYMYGRLFVSKKLGLVYVTGNKVFVLKNNRFEFHPLLGDTIGITNYFESQDSEPFYIARSKTLFGLVKGEFVSHTINGLKNAEIRKFFYLDANTYFLATNQGLIRVTNPKPYVKVIDDNAFVENEMIRIRRKIIPIDAESMYLLGHPQIAVWSKGKIKNISTENYSMYDSSLLNEKIYCTTDSYGFVSFDIATKKTTPIPLENIPLREFFYVIEKGNNNELFLGGTNKIVVYYPELRKSITTPLPDLIVFSIAQDGPLIWLGTNKGLRCASYSEGRFKWKSIPFSYSKTIRAIELDKKNQKIWLGTEEDGLFIVNTTNFSFEQKKDKVLKTIATLINDQKGRMWASTFTGIVVFELVNNRSFQLTQKNGLSNLEFNYKSAALLPDGKVIFGGLNSYDVIDFERLKENLKEKNTIHITGIQRNSILNQQKAQFTNYSNSNTISFQTGEEDLTLFLSDLDVSTSYSNFFTYQIDNQKPVTAYNNSIRISNLPYGIYSLSIKMYDNFGNLITKKSVAINAMVPFYYKTSFFVFLLVILILFGSITVYSVYHARKTEAVVKDRIAMDLHDEVGTVLTRMLMTTHSKKEVTQQHTELKQGITEALFSIRTSIHALSGTKTHIEDLIDDTLEFLKKEFSNSSISYQFNYTKDIPNQLLKPELFRDCKLILFEATANALKYSNASKVTFDFKLDSELVITISDDGILTDVNSIYNKGNGIGNIIKRTERNSGKARFYCNSPQGLTIELTFNWT</sequence>
<reference evidence="3 4" key="1">
    <citation type="journal article" date="2022" name="Int. J. Syst. Evol. Microbiol.">
        <title>Flavobacterium ammonificans sp. nov. and Flavobacterium ammoniigenes sp. nov., ammonifying bacteria isolated from surface river water.</title>
        <authorList>
            <person name="Watanabe K."/>
            <person name="Kitamura T."/>
            <person name="Ogata Y."/>
            <person name="Shindo C."/>
            <person name="Suda W."/>
        </authorList>
    </citation>
    <scope>NUCLEOTIDE SEQUENCE [LARGE SCALE GENOMIC DNA]</scope>
    <source>
        <strain evidence="3 4">GENT11</strain>
    </source>
</reference>
<feature type="transmembrane region" description="Helical" evidence="2">
    <location>
        <begin position="710"/>
        <end position="730"/>
    </location>
</feature>
<proteinExistence type="predicted"/>
<dbReference type="InterPro" id="IPR011047">
    <property type="entry name" value="Quinoprotein_ADH-like_sf"/>
</dbReference>
<gene>
    <name evidence="3" type="ORF">GENT11_06280</name>
</gene>
<keyword evidence="2" id="KW-0472">Membrane</keyword>
<dbReference type="SUPFAM" id="SSF55874">
    <property type="entry name" value="ATPase domain of HSP90 chaperone/DNA topoisomerase II/histidine kinase"/>
    <property type="match status" value="1"/>
</dbReference>
<name>A0ABM7V2A7_9FLAO</name>
<reference evidence="3 4" key="2">
    <citation type="journal article" date="2022" name="Microorganisms">
        <title>Complete Genome Sequences of Two Flavobacterium ammonificans Strains and a Flavobacterium ammoniigenes Strain of Ammonifying Bacterioplankton Isolated from Surface River Water.</title>
        <authorList>
            <person name="Suda W."/>
            <person name="Ogata Y."/>
            <person name="Shindo C."/>
            <person name="Watanabe K."/>
        </authorList>
    </citation>
    <scope>NUCLEOTIDE SEQUENCE [LARGE SCALE GENOMIC DNA]</scope>
    <source>
        <strain evidence="3 4">GENT11</strain>
    </source>
</reference>
<dbReference type="Gene3D" id="2.130.10.10">
    <property type="entry name" value="YVTN repeat-like/Quinoprotein amine dehydrogenase"/>
    <property type="match status" value="2"/>
</dbReference>
<dbReference type="EMBL" id="AP025183">
    <property type="protein sequence ID" value="BDB52316.1"/>
    <property type="molecule type" value="Genomic_DNA"/>
</dbReference>
<dbReference type="Pfam" id="PF07494">
    <property type="entry name" value="Reg_prop"/>
    <property type="match status" value="1"/>
</dbReference>
<organism evidence="3 4">
    <name type="scientific">Flavobacterium ammonificans</name>
    <dbReference type="NCBI Taxonomy" id="1751056"/>
    <lineage>
        <taxon>Bacteria</taxon>
        <taxon>Pseudomonadati</taxon>
        <taxon>Bacteroidota</taxon>
        <taxon>Flavobacteriia</taxon>
        <taxon>Flavobacteriales</taxon>
        <taxon>Flavobacteriaceae</taxon>
        <taxon>Flavobacterium</taxon>
    </lineage>
</organism>